<dbReference type="InterPro" id="IPR003690">
    <property type="entry name" value="MTERF"/>
</dbReference>
<evidence type="ECO:0000256" key="3">
    <source>
        <dbReference type="ARBA" id="ARBA00022946"/>
    </source>
</evidence>
<keyword evidence="2" id="KW-0806">Transcription termination</keyword>
<dbReference type="PANTHER" id="PTHR13068">
    <property type="entry name" value="CGI-12 PROTEIN-RELATED"/>
    <property type="match status" value="1"/>
</dbReference>
<evidence type="ECO:0000256" key="4">
    <source>
        <dbReference type="SAM" id="MobiDB-lite"/>
    </source>
</evidence>
<dbReference type="Pfam" id="PF02536">
    <property type="entry name" value="mTERF"/>
    <property type="match status" value="2"/>
</dbReference>
<dbReference type="GO" id="GO:0006353">
    <property type="term" value="P:DNA-templated transcription termination"/>
    <property type="evidence" value="ECO:0007669"/>
    <property type="project" value="UniProtKB-KW"/>
</dbReference>
<keyword evidence="2" id="KW-0805">Transcription regulation</keyword>
<evidence type="ECO:0000256" key="2">
    <source>
        <dbReference type="ARBA" id="ARBA00022472"/>
    </source>
</evidence>
<keyword evidence="2" id="KW-0804">Transcription</keyword>
<organism evidence="5">
    <name type="scientific">Salix viminalis</name>
    <name type="common">Common osier</name>
    <name type="synonym">Basket willow</name>
    <dbReference type="NCBI Taxonomy" id="40686"/>
    <lineage>
        <taxon>Eukaryota</taxon>
        <taxon>Viridiplantae</taxon>
        <taxon>Streptophyta</taxon>
        <taxon>Embryophyta</taxon>
        <taxon>Tracheophyta</taxon>
        <taxon>Spermatophyta</taxon>
        <taxon>Magnoliopsida</taxon>
        <taxon>eudicotyledons</taxon>
        <taxon>Gunneridae</taxon>
        <taxon>Pentapetalae</taxon>
        <taxon>rosids</taxon>
        <taxon>fabids</taxon>
        <taxon>Malpighiales</taxon>
        <taxon>Salicaceae</taxon>
        <taxon>Saliceae</taxon>
        <taxon>Salix</taxon>
    </lineage>
</organism>
<dbReference type="AlphaFoldDB" id="A0A6N2LEM3"/>
<gene>
    <name evidence="5" type="ORF">SVIM_LOCUS178443</name>
</gene>
<name>A0A6N2LEM3_SALVM</name>
<proteinExistence type="inferred from homology"/>
<feature type="region of interest" description="Disordered" evidence="4">
    <location>
        <begin position="28"/>
        <end position="47"/>
    </location>
</feature>
<evidence type="ECO:0000256" key="1">
    <source>
        <dbReference type="ARBA" id="ARBA00007692"/>
    </source>
</evidence>
<feature type="region of interest" description="Disordered" evidence="4">
    <location>
        <begin position="684"/>
        <end position="710"/>
    </location>
</feature>
<dbReference type="SMART" id="SM00733">
    <property type="entry name" value="Mterf"/>
    <property type="match status" value="8"/>
</dbReference>
<dbReference type="Gene3D" id="1.25.70.10">
    <property type="entry name" value="Transcription termination factor 3, mitochondrial"/>
    <property type="match status" value="1"/>
</dbReference>
<sequence length="734" mass="85443">MLSCPHHHHPLHFHHHRNRNSTTILQLSSSDHHHDRTPQNPATTTTITTNDKPILRTHNSKSISLFTHLLKSPNQTQNKIETSQDVITPEERVKLQELTLATKKRIPRFPGSVFPTKAESLDSPLQTLFRNQREDEYNSENDDDFDEEMVVKAIEIRRKVTAEIFKQAMMKKGKFGITYSTNLVNRLDDFVDFIMIKAAAMKIMDEFKFLSFNDRARRVIEELNVVPHIRWLKHNAVSYPRIAKLICMSRGNVESIRRVTEWLKSIHVKGEFLGSVLTKTGENILERPIEELDEIVWYLESNGVRMEWMGYVMSRCPQLLCCSMEEVKTRVGFFLDMGMNERDFGTMVFDYPRVLGYFTLEEMNQKVNYLKEFGLSNEDVGRLLAFKPQLMGCSIEERWKPLVKYLYYLGISRDGMKRMLVIKPMVFCVDLEQTIVPKVQFFQDIGIRDDAIGNMLVKFPPLLTYSLYKKIRPVVCSISYHILHDLFHYFRTPPFPLKESVFSLYKCIYISFCLAIISLFNASKAGRFSTESWSNMQVIFLMTKAGVSERNIAKTIALGPELLGCNIANKLEINLKYLLSLGIRHRQLGEMIADFPMLLRYNIDLFRPKYKYLRRTMVRPLQDLIEFPRFFSYSLDERIIPRHKVLVENRINFKLRYMLASTDEEFQKKVESAVERRRKFESGLMGDNSQVSDTDSSEEETDVLFPETENVVSSSPKTLFNFNSLGSGDSENLD</sequence>
<keyword evidence="3" id="KW-0809">Transit peptide</keyword>
<dbReference type="InterPro" id="IPR038538">
    <property type="entry name" value="MTERF_sf"/>
</dbReference>
<reference evidence="5" key="1">
    <citation type="submission" date="2019-03" db="EMBL/GenBank/DDBJ databases">
        <authorList>
            <person name="Mank J."/>
            <person name="Almeida P."/>
        </authorList>
    </citation>
    <scope>NUCLEOTIDE SEQUENCE</scope>
    <source>
        <strain evidence="5">78183</strain>
    </source>
</reference>
<accession>A0A6N2LEM3</accession>
<dbReference type="EMBL" id="CAADRP010001112">
    <property type="protein sequence ID" value="VFU35792.1"/>
    <property type="molecule type" value="Genomic_DNA"/>
</dbReference>
<protein>
    <submittedName>
        <fullName evidence="5">Uncharacterized protein</fullName>
    </submittedName>
</protein>
<dbReference type="GO" id="GO:0003676">
    <property type="term" value="F:nucleic acid binding"/>
    <property type="evidence" value="ECO:0007669"/>
    <property type="project" value="InterPro"/>
</dbReference>
<comment type="similarity">
    <text evidence="1">Belongs to the mTERF family.</text>
</comment>
<evidence type="ECO:0000313" key="5">
    <source>
        <dbReference type="EMBL" id="VFU35792.1"/>
    </source>
</evidence>
<dbReference type="PANTHER" id="PTHR13068:SF98">
    <property type="entry name" value="TRANSCRIPTION TERMINATION FACTOR MTERF2, CHLOROPLASTIC"/>
    <property type="match status" value="1"/>
</dbReference>